<dbReference type="AlphaFoldDB" id="A0A7G9SJJ7"/>
<dbReference type="SUPFAM" id="SSF47384">
    <property type="entry name" value="Homodimeric domain of signal transducing histidine kinase"/>
    <property type="match status" value="1"/>
</dbReference>
<dbReference type="InterPro" id="IPR011006">
    <property type="entry name" value="CheY-like_superfamily"/>
</dbReference>
<evidence type="ECO:0000256" key="5">
    <source>
        <dbReference type="SAM" id="Coils"/>
    </source>
</evidence>
<dbReference type="SUPFAM" id="SSF55874">
    <property type="entry name" value="ATPase domain of HSP90 chaperone/DNA topoisomerase II/histidine kinase"/>
    <property type="match status" value="1"/>
</dbReference>
<dbReference type="GO" id="GO:0000155">
    <property type="term" value="F:phosphorelay sensor kinase activity"/>
    <property type="evidence" value="ECO:0007669"/>
    <property type="project" value="InterPro"/>
</dbReference>
<keyword evidence="5" id="KW-0175">Coiled coil</keyword>
<dbReference type="InterPro" id="IPR001789">
    <property type="entry name" value="Sig_transdc_resp-reg_receiver"/>
</dbReference>
<dbReference type="SMART" id="SM00388">
    <property type="entry name" value="HisKA"/>
    <property type="match status" value="1"/>
</dbReference>
<evidence type="ECO:0000256" key="1">
    <source>
        <dbReference type="ARBA" id="ARBA00000085"/>
    </source>
</evidence>
<sequence length="693" mass="76072">MPQTLGILASTGRDGAVIANILERSLIDVVPCATAEELLDALERSRVGGIIVAEEAFRQADLERLTEWLTRQHSWSDLPVILLTRKSANSAAQMSLAQSLGNTTILERPLFPATLVSAARAALRARRKQHEAEEQIAQLAARELELSQERARLAASELRLREANEKLGQRFAEALSEKRVLADIVEGTDAFVQVADLNYRWLAINRAARDEFERIFGVRPQIGDSMLDVLDHAPEHRKAVQAAWGRALAGEEYTEVGEFGDPSRDRRHYEMKFNTLYDERGERIGAYQFVHDVTERVENQRRLSEAQNRVHEMAKLETLGQLTGGVAHDFNNLLTPIVGALDLLHRKHEGDERARRLISGALQASERASILVQRLLSFARRQHLEARAINVGELIEGIRDLLQRSIGPHVHVDVEIENQLPAAKIDPNQLELALLNLAVNASDAMSGGGRLSIKVETREIGDQQVDELKAGRYIRLSVSDTGTGMDDATLQRAIEPFFTTKGPGEGTGLGLSMVHGLAAQSGGTLNVVSAPGKGTTAEIWLPVFDGDADVLVGAESEVAHQPRQTAILLVDDEDVVRRATADMLLEIGHEVLQANSGSAALKILAERPDIEILVTDYLMPGMRGAELVNRAREMRPGMKALLITGYARMTGGQAEIARLAKPFRAADLAREIAKLLSEGKVVDLAAHGKRRPK</sequence>
<dbReference type="InterPro" id="IPR003661">
    <property type="entry name" value="HisK_dim/P_dom"/>
</dbReference>
<dbReference type="Gene3D" id="3.40.50.2300">
    <property type="match status" value="2"/>
</dbReference>
<dbReference type="RefSeq" id="WP_187539143.1">
    <property type="nucleotide sequence ID" value="NZ_BAABJT010000001.1"/>
</dbReference>
<dbReference type="NCBIfam" id="TIGR00229">
    <property type="entry name" value="sensory_box"/>
    <property type="match status" value="1"/>
</dbReference>
<dbReference type="InterPro" id="IPR013656">
    <property type="entry name" value="PAS_4"/>
</dbReference>
<dbReference type="EMBL" id="CP060718">
    <property type="protein sequence ID" value="QNN68022.1"/>
    <property type="molecule type" value="Genomic_DNA"/>
</dbReference>
<evidence type="ECO:0000313" key="9">
    <source>
        <dbReference type="Proteomes" id="UP000515971"/>
    </source>
</evidence>
<accession>A0A7G9SJJ7</accession>
<dbReference type="KEGG" id="slut:H9L13_03695"/>
<dbReference type="SUPFAM" id="SSF52172">
    <property type="entry name" value="CheY-like"/>
    <property type="match status" value="2"/>
</dbReference>
<evidence type="ECO:0000259" key="7">
    <source>
        <dbReference type="PROSITE" id="PS50110"/>
    </source>
</evidence>
<proteinExistence type="predicted"/>
<dbReference type="InterPro" id="IPR035965">
    <property type="entry name" value="PAS-like_dom_sf"/>
</dbReference>
<organism evidence="8 9">
    <name type="scientific">Sphingomonas lutea</name>
    <dbReference type="NCBI Taxonomy" id="1045317"/>
    <lineage>
        <taxon>Bacteria</taxon>
        <taxon>Pseudomonadati</taxon>
        <taxon>Pseudomonadota</taxon>
        <taxon>Alphaproteobacteria</taxon>
        <taxon>Sphingomonadales</taxon>
        <taxon>Sphingomonadaceae</taxon>
        <taxon>Sphingomonas</taxon>
    </lineage>
</organism>
<dbReference type="PROSITE" id="PS50110">
    <property type="entry name" value="RESPONSE_REGULATORY"/>
    <property type="match status" value="1"/>
</dbReference>
<evidence type="ECO:0000259" key="6">
    <source>
        <dbReference type="PROSITE" id="PS50109"/>
    </source>
</evidence>
<feature type="coiled-coil region" evidence="5">
    <location>
        <begin position="122"/>
        <end position="166"/>
    </location>
</feature>
<dbReference type="InterPro" id="IPR003594">
    <property type="entry name" value="HATPase_dom"/>
</dbReference>
<gene>
    <name evidence="8" type="ORF">H9L13_03695</name>
</gene>
<evidence type="ECO:0000256" key="4">
    <source>
        <dbReference type="PROSITE-ProRule" id="PRU00169"/>
    </source>
</evidence>
<dbReference type="Gene3D" id="1.10.287.130">
    <property type="match status" value="1"/>
</dbReference>
<dbReference type="Proteomes" id="UP000515971">
    <property type="component" value="Chromosome"/>
</dbReference>
<dbReference type="Pfam" id="PF00512">
    <property type="entry name" value="HisKA"/>
    <property type="match status" value="1"/>
</dbReference>
<dbReference type="PROSITE" id="PS50109">
    <property type="entry name" value="HIS_KIN"/>
    <property type="match status" value="1"/>
</dbReference>
<feature type="domain" description="Response regulatory" evidence="7">
    <location>
        <begin position="566"/>
        <end position="676"/>
    </location>
</feature>
<evidence type="ECO:0000256" key="2">
    <source>
        <dbReference type="ARBA" id="ARBA00012438"/>
    </source>
</evidence>
<keyword evidence="3 4" id="KW-0597">Phosphoprotein</keyword>
<feature type="domain" description="Histidine kinase" evidence="6">
    <location>
        <begin position="325"/>
        <end position="545"/>
    </location>
</feature>
<reference evidence="8 9" key="1">
    <citation type="submission" date="2020-08" db="EMBL/GenBank/DDBJ databases">
        <title>Genome sequence of Sphingomonas lutea KCTC 23642T.</title>
        <authorList>
            <person name="Hyun D.-W."/>
            <person name="Bae J.-W."/>
        </authorList>
    </citation>
    <scope>NUCLEOTIDE SEQUENCE [LARGE SCALE GENOMIC DNA]</scope>
    <source>
        <strain evidence="8 9">KCTC 23642</strain>
    </source>
</reference>
<keyword evidence="9" id="KW-1185">Reference proteome</keyword>
<comment type="catalytic activity">
    <reaction evidence="1">
        <text>ATP + protein L-histidine = ADP + protein N-phospho-L-histidine.</text>
        <dbReference type="EC" id="2.7.13.3"/>
    </reaction>
</comment>
<feature type="modified residue" description="4-aspartylphosphate" evidence="4">
    <location>
        <position position="616"/>
    </location>
</feature>
<dbReference type="SMART" id="SM00448">
    <property type="entry name" value="REC"/>
    <property type="match status" value="1"/>
</dbReference>
<dbReference type="PANTHER" id="PTHR43065:SF42">
    <property type="entry name" value="TWO-COMPONENT SENSOR PPRA"/>
    <property type="match status" value="1"/>
</dbReference>
<dbReference type="PANTHER" id="PTHR43065">
    <property type="entry name" value="SENSOR HISTIDINE KINASE"/>
    <property type="match status" value="1"/>
</dbReference>
<dbReference type="InterPro" id="IPR036097">
    <property type="entry name" value="HisK_dim/P_sf"/>
</dbReference>
<dbReference type="Pfam" id="PF00072">
    <property type="entry name" value="Response_reg"/>
    <property type="match status" value="1"/>
</dbReference>
<dbReference type="InterPro" id="IPR005467">
    <property type="entry name" value="His_kinase_dom"/>
</dbReference>
<dbReference type="InterPro" id="IPR036890">
    <property type="entry name" value="HATPase_C_sf"/>
</dbReference>
<evidence type="ECO:0000313" key="8">
    <source>
        <dbReference type="EMBL" id="QNN68022.1"/>
    </source>
</evidence>
<dbReference type="Pfam" id="PF08448">
    <property type="entry name" value="PAS_4"/>
    <property type="match status" value="1"/>
</dbReference>
<name>A0A7G9SJJ7_9SPHN</name>
<dbReference type="InterPro" id="IPR004358">
    <property type="entry name" value="Sig_transdc_His_kin-like_C"/>
</dbReference>
<dbReference type="InterPro" id="IPR000014">
    <property type="entry name" value="PAS"/>
</dbReference>
<protein>
    <recommendedName>
        <fullName evidence="2">histidine kinase</fullName>
        <ecNumber evidence="2">2.7.13.3</ecNumber>
    </recommendedName>
</protein>
<dbReference type="SUPFAM" id="SSF55785">
    <property type="entry name" value="PYP-like sensor domain (PAS domain)"/>
    <property type="match status" value="1"/>
</dbReference>
<dbReference type="Pfam" id="PF02518">
    <property type="entry name" value="HATPase_c"/>
    <property type="match status" value="1"/>
</dbReference>
<dbReference type="EC" id="2.7.13.3" evidence="2"/>
<dbReference type="Gene3D" id="3.30.565.10">
    <property type="entry name" value="Histidine kinase-like ATPase, C-terminal domain"/>
    <property type="match status" value="1"/>
</dbReference>
<evidence type="ECO:0000256" key="3">
    <source>
        <dbReference type="ARBA" id="ARBA00022553"/>
    </source>
</evidence>
<dbReference type="SMART" id="SM00387">
    <property type="entry name" value="HATPase_c"/>
    <property type="match status" value="1"/>
</dbReference>
<dbReference type="Gene3D" id="3.30.450.20">
    <property type="entry name" value="PAS domain"/>
    <property type="match status" value="1"/>
</dbReference>
<dbReference type="PRINTS" id="PR00344">
    <property type="entry name" value="BCTRLSENSOR"/>
</dbReference>